<evidence type="ECO:0000256" key="1">
    <source>
        <dbReference type="SAM" id="SignalP"/>
    </source>
</evidence>
<dbReference type="EMBL" id="JAQQXR010000001">
    <property type="protein sequence ID" value="MDC8756327.1"/>
    <property type="molecule type" value="Genomic_DNA"/>
</dbReference>
<feature type="chain" id="PRO_5046312076" evidence="1">
    <location>
        <begin position="21"/>
        <end position="161"/>
    </location>
</feature>
<accession>A0ABT5JXQ8</accession>
<dbReference type="RefSeq" id="WP_273668952.1">
    <property type="nucleotide sequence ID" value="NZ_JAQQXR010000001.1"/>
</dbReference>
<protein>
    <submittedName>
        <fullName evidence="2">Carboxypeptidase regulatory-like domain-containing protein</fullName>
    </submittedName>
</protein>
<dbReference type="Proteomes" id="UP001221208">
    <property type="component" value="Unassembled WGS sequence"/>
</dbReference>
<evidence type="ECO:0000313" key="3">
    <source>
        <dbReference type="Proteomes" id="UP001221208"/>
    </source>
</evidence>
<keyword evidence="1" id="KW-0732">Signal</keyword>
<comment type="caution">
    <text evidence="2">The sequence shown here is derived from an EMBL/GenBank/DDBJ whole genome shotgun (WGS) entry which is preliminary data.</text>
</comment>
<evidence type="ECO:0000313" key="2">
    <source>
        <dbReference type="EMBL" id="MDC8756327.1"/>
    </source>
</evidence>
<sequence length="161" mass="16601">MKAKFALLMACGVACGAALAQSGAAGRDVAAHLAPTTENGVTYLCGGIGSTEAAQMKRDASAYNLMLTFAENTGAYLANVGVNISDARGNTILETTCDAPIMLVNFPKAGTYRVKAEVDGHPLNRVVRVSGRGRHSAVSMVWPSRLIEPAPAGNLQGALAP</sequence>
<feature type="signal peptide" evidence="1">
    <location>
        <begin position="1"/>
        <end position="20"/>
    </location>
</feature>
<organism evidence="2 3">
    <name type="scientific">Janthinobacterium fluminis</name>
    <dbReference type="NCBI Taxonomy" id="2987524"/>
    <lineage>
        <taxon>Bacteria</taxon>
        <taxon>Pseudomonadati</taxon>
        <taxon>Pseudomonadota</taxon>
        <taxon>Betaproteobacteria</taxon>
        <taxon>Burkholderiales</taxon>
        <taxon>Oxalobacteraceae</taxon>
        <taxon>Janthinobacterium</taxon>
    </lineage>
</organism>
<keyword evidence="3" id="KW-1185">Reference proteome</keyword>
<name>A0ABT5JXQ8_9BURK</name>
<gene>
    <name evidence="2" type="ORF">OIK44_01855</name>
</gene>
<reference evidence="2 3" key="1">
    <citation type="submission" date="2022-10" db="EMBL/GenBank/DDBJ databases">
        <title>Janthinobacterium sp. hw3 Genome sequencing.</title>
        <authorList>
            <person name="Park S."/>
        </authorList>
    </citation>
    <scope>NUCLEOTIDE SEQUENCE [LARGE SCALE GENOMIC DNA]</scope>
    <source>
        <strain evidence="3">hw3</strain>
    </source>
</reference>
<proteinExistence type="predicted"/>